<dbReference type="STRING" id="398720.MED217_13971"/>
<keyword evidence="1" id="KW-0540">Nuclease</keyword>
<dbReference type="GO" id="GO:0004519">
    <property type="term" value="F:endonuclease activity"/>
    <property type="evidence" value="ECO:0007669"/>
    <property type="project" value="UniProtKB-KW"/>
</dbReference>
<keyword evidence="3" id="KW-0255">Endonuclease</keyword>
<dbReference type="PANTHER" id="PTHR33146">
    <property type="entry name" value="ENDONUCLEASE 4"/>
    <property type="match status" value="1"/>
</dbReference>
<keyword evidence="5" id="KW-1015">Disulfide bond</keyword>
<accession>A3XR21</accession>
<keyword evidence="2" id="KW-0479">Metal-binding</keyword>
<gene>
    <name evidence="7" type="ORF">MED217_13971</name>
</gene>
<keyword evidence="6" id="KW-0325">Glycoprotein</keyword>
<dbReference type="Proteomes" id="UP000001601">
    <property type="component" value="Unassembled WGS sequence"/>
</dbReference>
<dbReference type="GO" id="GO:0016788">
    <property type="term" value="F:hydrolase activity, acting on ester bonds"/>
    <property type="evidence" value="ECO:0007669"/>
    <property type="project" value="InterPro"/>
</dbReference>
<dbReference type="GO" id="GO:0006308">
    <property type="term" value="P:DNA catabolic process"/>
    <property type="evidence" value="ECO:0007669"/>
    <property type="project" value="InterPro"/>
</dbReference>
<dbReference type="SUPFAM" id="SSF48537">
    <property type="entry name" value="Phospholipase C/P1 nuclease"/>
    <property type="match status" value="1"/>
</dbReference>
<sequence length="263" mass="29855">MRTLILGLVVTSLIGFKSFAFDTEGDDWGSKGHRATAAIAVKYLKPRTKKAIEKLLGDETLVTVSTYGDEIKSYEEYRKYSSWHYVNIAPGLSYAEADKNEYGDLVQGINTCKEVITSEDATIEEKRFYLKMLVHFIGDLHQPLHLGHAEDKGGNDFQVRWFNNGTNLHSLWDSKLIESYGMSYSELATNFGQVSKKQFKEISKGDLMDWVSEGQILAEKVYDSAEIGEKLSYRYQADYNQMVQEQLQKGGVRLAALLNELFD</sequence>
<dbReference type="EMBL" id="AANC01000011">
    <property type="protein sequence ID" value="EAQ48004.1"/>
    <property type="molecule type" value="Genomic_DNA"/>
</dbReference>
<reference evidence="7 8" key="1">
    <citation type="journal article" date="2007" name="Nature">
        <title>Light stimulates growth of proteorhodopsin-containing marine Flavobacteria.</title>
        <authorList>
            <person name="Gomez-Consarnau L."/>
            <person name="Gonzalez J.M."/>
            <person name="Coll-Llado M."/>
            <person name="Gourdon P."/>
            <person name="Pascher T."/>
            <person name="Neutze R."/>
            <person name="Pedros-Alio C."/>
            <person name="Pinhassi J."/>
        </authorList>
    </citation>
    <scope>NUCLEOTIDE SEQUENCE [LARGE SCALE GENOMIC DNA]</scope>
    <source>
        <strain evidence="7 8">MED217</strain>
    </source>
</reference>
<dbReference type="HOGENOM" id="CLU_044365_1_0_10"/>
<keyword evidence="8" id="KW-1185">Reference proteome</keyword>
<dbReference type="PANTHER" id="PTHR33146:SF26">
    <property type="entry name" value="ENDONUCLEASE 4"/>
    <property type="match status" value="1"/>
</dbReference>
<evidence type="ECO:0000256" key="2">
    <source>
        <dbReference type="ARBA" id="ARBA00022723"/>
    </source>
</evidence>
<dbReference type="Gene3D" id="1.10.575.10">
    <property type="entry name" value="P1 Nuclease"/>
    <property type="match status" value="1"/>
</dbReference>
<dbReference type="InterPro" id="IPR008947">
    <property type="entry name" value="PLipase_C/P1_nuclease_dom_sf"/>
</dbReference>
<organism evidence="7 8">
    <name type="scientific">Leeuwenhoekiella blandensis (strain CECT 7118 / CCUG 51940 / KCTC 22103 / MED217)</name>
    <name type="common">Flavobacterium sp. (strain MED217)</name>
    <dbReference type="NCBI Taxonomy" id="398720"/>
    <lineage>
        <taxon>Bacteria</taxon>
        <taxon>Pseudomonadati</taxon>
        <taxon>Bacteroidota</taxon>
        <taxon>Flavobacteriia</taxon>
        <taxon>Flavobacteriales</taxon>
        <taxon>Flavobacteriaceae</taxon>
        <taxon>Leeuwenhoekiella</taxon>
    </lineage>
</organism>
<dbReference type="AlphaFoldDB" id="A3XR21"/>
<keyword evidence="4" id="KW-0378">Hydrolase</keyword>
<protein>
    <submittedName>
        <fullName evidence="7">Putative S1/P1 Nuclease</fullName>
    </submittedName>
</protein>
<dbReference type="OrthoDB" id="267579at2"/>
<evidence type="ECO:0000256" key="1">
    <source>
        <dbReference type="ARBA" id="ARBA00022722"/>
    </source>
</evidence>
<name>A3XR21_LEEBM</name>
<dbReference type="CDD" id="cd11010">
    <property type="entry name" value="S1-P1_nuclease"/>
    <property type="match status" value="1"/>
</dbReference>
<dbReference type="Pfam" id="PF02265">
    <property type="entry name" value="S1-P1_nuclease"/>
    <property type="match status" value="1"/>
</dbReference>
<evidence type="ECO:0000256" key="3">
    <source>
        <dbReference type="ARBA" id="ARBA00022759"/>
    </source>
</evidence>
<evidence type="ECO:0000256" key="6">
    <source>
        <dbReference type="ARBA" id="ARBA00023180"/>
    </source>
</evidence>
<evidence type="ECO:0000256" key="4">
    <source>
        <dbReference type="ARBA" id="ARBA00022801"/>
    </source>
</evidence>
<evidence type="ECO:0000313" key="7">
    <source>
        <dbReference type="EMBL" id="EAQ48004.1"/>
    </source>
</evidence>
<evidence type="ECO:0000313" key="8">
    <source>
        <dbReference type="Proteomes" id="UP000001601"/>
    </source>
</evidence>
<proteinExistence type="predicted"/>
<dbReference type="GO" id="GO:0003676">
    <property type="term" value="F:nucleic acid binding"/>
    <property type="evidence" value="ECO:0007669"/>
    <property type="project" value="InterPro"/>
</dbReference>
<dbReference type="eggNOG" id="ENOG502Z82C">
    <property type="taxonomic scope" value="Bacteria"/>
</dbReference>
<dbReference type="InterPro" id="IPR003154">
    <property type="entry name" value="S1/P1nuclease"/>
</dbReference>
<dbReference type="RefSeq" id="WP_009781148.1">
    <property type="nucleotide sequence ID" value="NZ_CH672395.1"/>
</dbReference>
<comment type="caution">
    <text evidence="7">The sequence shown here is derived from an EMBL/GenBank/DDBJ whole genome shotgun (WGS) entry which is preliminary data.</text>
</comment>
<dbReference type="GO" id="GO:0046872">
    <property type="term" value="F:metal ion binding"/>
    <property type="evidence" value="ECO:0007669"/>
    <property type="project" value="UniProtKB-KW"/>
</dbReference>
<evidence type="ECO:0000256" key="5">
    <source>
        <dbReference type="ARBA" id="ARBA00023157"/>
    </source>
</evidence>